<reference evidence="2" key="1">
    <citation type="submission" date="2023-06" db="EMBL/GenBank/DDBJ databases">
        <title>Genomic of Parafulvivirga corallium.</title>
        <authorList>
            <person name="Wang G."/>
        </authorList>
    </citation>
    <scope>NUCLEOTIDE SEQUENCE</scope>
    <source>
        <strain evidence="2">BMA10</strain>
    </source>
</reference>
<dbReference type="Proteomes" id="UP001172082">
    <property type="component" value="Unassembled WGS sequence"/>
</dbReference>
<feature type="transmembrane region" description="Helical" evidence="1">
    <location>
        <begin position="50"/>
        <end position="68"/>
    </location>
</feature>
<dbReference type="PANTHER" id="PTHR39165">
    <property type="entry name" value="IG HYPOTHETICAL 17883"/>
    <property type="match status" value="1"/>
</dbReference>
<dbReference type="PANTHER" id="PTHR39165:SF1">
    <property type="entry name" value="DUF456 DOMAIN-CONTAINING PROTEIN"/>
    <property type="match status" value="1"/>
</dbReference>
<evidence type="ECO:0000256" key="1">
    <source>
        <dbReference type="SAM" id="Phobius"/>
    </source>
</evidence>
<dbReference type="InterPro" id="IPR007403">
    <property type="entry name" value="DUF456"/>
</dbReference>
<dbReference type="RefSeq" id="WP_346754972.1">
    <property type="nucleotide sequence ID" value="NZ_JAUJEA010000014.1"/>
</dbReference>
<proteinExistence type="predicted"/>
<name>A0ABT8KW05_9BACT</name>
<dbReference type="Pfam" id="PF04306">
    <property type="entry name" value="DUF456"/>
    <property type="match status" value="1"/>
</dbReference>
<feature type="transmembrane region" description="Helical" evidence="1">
    <location>
        <begin position="88"/>
        <end position="111"/>
    </location>
</feature>
<keyword evidence="3" id="KW-1185">Reference proteome</keyword>
<accession>A0ABT8KW05</accession>
<feature type="transmembrane region" description="Helical" evidence="1">
    <location>
        <begin position="131"/>
        <end position="157"/>
    </location>
</feature>
<sequence>MDIALLILGSILMIVGLVGCLIPIIPGPPLGYLGLLALHFSKFGEFSEKFLWIFAVVTVIVTALDYWIPAWGTQKFGGSNYGKWGSFIGIFVGLFFPPFGIILGPFIGAVVGELIKQPDFNKALKAGLGSFIGFLIGTGIKLIATIVMTYYFVVAIIDYF</sequence>
<comment type="caution">
    <text evidence="2">The sequence shown here is derived from an EMBL/GenBank/DDBJ whole genome shotgun (WGS) entry which is preliminary data.</text>
</comment>
<keyword evidence="1" id="KW-0812">Transmembrane</keyword>
<protein>
    <submittedName>
        <fullName evidence="2">DUF456 domain-containing protein</fullName>
    </submittedName>
</protein>
<organism evidence="2 3">
    <name type="scientific">Splendidivirga corallicola</name>
    <dbReference type="NCBI Taxonomy" id="3051826"/>
    <lineage>
        <taxon>Bacteria</taxon>
        <taxon>Pseudomonadati</taxon>
        <taxon>Bacteroidota</taxon>
        <taxon>Cytophagia</taxon>
        <taxon>Cytophagales</taxon>
        <taxon>Splendidivirgaceae</taxon>
        <taxon>Splendidivirga</taxon>
    </lineage>
</organism>
<gene>
    <name evidence="2" type="ORF">QQ008_26400</name>
</gene>
<dbReference type="EMBL" id="JAUJEA010000014">
    <property type="protein sequence ID" value="MDN5204949.1"/>
    <property type="molecule type" value="Genomic_DNA"/>
</dbReference>
<evidence type="ECO:0000313" key="2">
    <source>
        <dbReference type="EMBL" id="MDN5204949.1"/>
    </source>
</evidence>
<keyword evidence="1" id="KW-1133">Transmembrane helix</keyword>
<keyword evidence="1" id="KW-0472">Membrane</keyword>
<evidence type="ECO:0000313" key="3">
    <source>
        <dbReference type="Proteomes" id="UP001172082"/>
    </source>
</evidence>
<feature type="transmembrane region" description="Helical" evidence="1">
    <location>
        <begin position="6"/>
        <end position="38"/>
    </location>
</feature>